<evidence type="ECO:0000256" key="1">
    <source>
        <dbReference type="ARBA" id="ARBA00022679"/>
    </source>
</evidence>
<dbReference type="InterPro" id="IPR043502">
    <property type="entry name" value="DNA/RNA_pol_sf"/>
</dbReference>
<evidence type="ECO:0000256" key="5">
    <source>
        <dbReference type="ARBA" id="ARBA00022801"/>
    </source>
</evidence>
<dbReference type="Gene3D" id="3.10.10.10">
    <property type="entry name" value="HIV Type 1 Reverse Transcriptase, subunit A, domain 1"/>
    <property type="match status" value="1"/>
</dbReference>
<organism evidence="8 9">
    <name type="scientific">Araneus ventricosus</name>
    <name type="common">Orbweaver spider</name>
    <name type="synonym">Epeira ventricosa</name>
    <dbReference type="NCBI Taxonomy" id="182803"/>
    <lineage>
        <taxon>Eukaryota</taxon>
        <taxon>Metazoa</taxon>
        <taxon>Ecdysozoa</taxon>
        <taxon>Arthropoda</taxon>
        <taxon>Chelicerata</taxon>
        <taxon>Arachnida</taxon>
        <taxon>Araneae</taxon>
        <taxon>Araneomorphae</taxon>
        <taxon>Entelegynae</taxon>
        <taxon>Araneoidea</taxon>
        <taxon>Araneidae</taxon>
        <taxon>Araneus</taxon>
    </lineage>
</organism>
<accession>A0A4Y2KV99</accession>
<dbReference type="GO" id="GO:0003964">
    <property type="term" value="F:RNA-directed DNA polymerase activity"/>
    <property type="evidence" value="ECO:0007669"/>
    <property type="project" value="UniProtKB-KW"/>
</dbReference>
<protein>
    <recommendedName>
        <fullName evidence="7">Reverse transcriptase RNase H-like domain-containing protein</fullName>
    </recommendedName>
</protein>
<dbReference type="PANTHER" id="PTHR37984:SF5">
    <property type="entry name" value="PROTEIN NYNRIN-LIKE"/>
    <property type="match status" value="1"/>
</dbReference>
<dbReference type="Pfam" id="PF17917">
    <property type="entry name" value="RT_RNaseH"/>
    <property type="match status" value="1"/>
</dbReference>
<dbReference type="Proteomes" id="UP000499080">
    <property type="component" value="Unassembled WGS sequence"/>
</dbReference>
<dbReference type="SUPFAM" id="SSF56672">
    <property type="entry name" value="DNA/RNA polymerases"/>
    <property type="match status" value="1"/>
</dbReference>
<dbReference type="Gene3D" id="3.30.70.270">
    <property type="match status" value="1"/>
</dbReference>
<keyword evidence="4" id="KW-0255">Endonuclease</keyword>
<keyword evidence="9" id="KW-1185">Reference proteome</keyword>
<dbReference type="GO" id="GO:0016787">
    <property type="term" value="F:hydrolase activity"/>
    <property type="evidence" value="ECO:0007669"/>
    <property type="project" value="UniProtKB-KW"/>
</dbReference>
<keyword evidence="6" id="KW-0695">RNA-directed DNA polymerase</keyword>
<dbReference type="InterPro" id="IPR043128">
    <property type="entry name" value="Rev_trsase/Diguanyl_cyclase"/>
</dbReference>
<evidence type="ECO:0000259" key="7">
    <source>
        <dbReference type="Pfam" id="PF17917"/>
    </source>
</evidence>
<reference evidence="8 9" key="1">
    <citation type="journal article" date="2019" name="Sci. Rep.">
        <title>Orb-weaving spider Araneus ventricosus genome elucidates the spidroin gene catalogue.</title>
        <authorList>
            <person name="Kono N."/>
            <person name="Nakamura H."/>
            <person name="Ohtoshi R."/>
            <person name="Moran D.A.P."/>
            <person name="Shinohara A."/>
            <person name="Yoshida Y."/>
            <person name="Fujiwara M."/>
            <person name="Mori M."/>
            <person name="Tomita M."/>
            <person name="Arakawa K."/>
        </authorList>
    </citation>
    <scope>NUCLEOTIDE SEQUENCE [LARGE SCALE GENOMIC DNA]</scope>
</reference>
<keyword evidence="5" id="KW-0378">Hydrolase</keyword>
<dbReference type="OrthoDB" id="41323at2759"/>
<dbReference type="CDD" id="cd09274">
    <property type="entry name" value="RNase_HI_RT_Ty3"/>
    <property type="match status" value="1"/>
</dbReference>
<sequence length="317" mass="36068">MTRGPPVPSRPRRLSPEKLVVVKKEFKGMVENGNCRPSNSAWSSPIHLVPKGHNESRICGDYRLLNTECRPDFPRFSDETLSGKPCFAYLDDILVALSDEQLHLSDLEKGFERLNERGLVLNTNKCILGVNISDVGIGALLQLQIGSDIKPLAFFSQRLTPTKTMYSTYDRELLAVYSAIKRFAYTREGREFTVYRDLKPLSFALHQKHDKISPHQQRHLDFISQFTRDIRFISGSDNFVADASSRISEIQIHNEINYAAMAEAQWTDKELEELKKNSSLSFKRIEFPGSNLAIKARTSPNVYLHLCPAIFSRTTES</sequence>
<proteinExistence type="predicted"/>
<evidence type="ECO:0000313" key="8">
    <source>
        <dbReference type="EMBL" id="GBN05980.1"/>
    </source>
</evidence>
<name>A0A4Y2KV99_ARAVE</name>
<evidence type="ECO:0000313" key="9">
    <source>
        <dbReference type="Proteomes" id="UP000499080"/>
    </source>
</evidence>
<dbReference type="InterPro" id="IPR041373">
    <property type="entry name" value="RT_RNaseH"/>
</dbReference>
<evidence type="ECO:0000256" key="4">
    <source>
        <dbReference type="ARBA" id="ARBA00022759"/>
    </source>
</evidence>
<dbReference type="EMBL" id="BGPR01005020">
    <property type="protein sequence ID" value="GBN05980.1"/>
    <property type="molecule type" value="Genomic_DNA"/>
</dbReference>
<keyword evidence="1" id="KW-0808">Transferase</keyword>
<comment type="caution">
    <text evidence="8">The sequence shown here is derived from an EMBL/GenBank/DDBJ whole genome shotgun (WGS) entry which is preliminary data.</text>
</comment>
<dbReference type="AlphaFoldDB" id="A0A4Y2KV99"/>
<keyword evidence="3" id="KW-0540">Nuclease</keyword>
<keyword evidence="2" id="KW-0548">Nucleotidyltransferase</keyword>
<evidence type="ECO:0000256" key="3">
    <source>
        <dbReference type="ARBA" id="ARBA00022722"/>
    </source>
</evidence>
<dbReference type="GO" id="GO:0004519">
    <property type="term" value="F:endonuclease activity"/>
    <property type="evidence" value="ECO:0007669"/>
    <property type="project" value="UniProtKB-KW"/>
</dbReference>
<evidence type="ECO:0000256" key="2">
    <source>
        <dbReference type="ARBA" id="ARBA00022695"/>
    </source>
</evidence>
<feature type="domain" description="Reverse transcriptase RNase H-like" evidence="7">
    <location>
        <begin position="124"/>
        <end position="226"/>
    </location>
</feature>
<dbReference type="InterPro" id="IPR050951">
    <property type="entry name" value="Retrovirus_Pol_polyprotein"/>
</dbReference>
<gene>
    <name evidence="8" type="ORF">AVEN_248245_1</name>
</gene>
<dbReference type="PANTHER" id="PTHR37984">
    <property type="entry name" value="PROTEIN CBG26694"/>
    <property type="match status" value="1"/>
</dbReference>
<evidence type="ECO:0000256" key="6">
    <source>
        <dbReference type="ARBA" id="ARBA00022918"/>
    </source>
</evidence>